<dbReference type="Proteomes" id="UP000632138">
    <property type="component" value="Unassembled WGS sequence"/>
</dbReference>
<organism evidence="1 2">
    <name type="scientific">Paractinoplanes ovalisporus</name>
    <dbReference type="NCBI Taxonomy" id="2810368"/>
    <lineage>
        <taxon>Bacteria</taxon>
        <taxon>Bacillati</taxon>
        <taxon>Actinomycetota</taxon>
        <taxon>Actinomycetes</taxon>
        <taxon>Micromonosporales</taxon>
        <taxon>Micromonosporaceae</taxon>
        <taxon>Paractinoplanes</taxon>
    </lineage>
</organism>
<sequence length="199" mass="20702">MSTGALDGRTGAVLTVPDAASRLHIVLANIPGLLYRISTPADAGLTPLVTRSGGRLRVALRPSGAGGPDEVRIVLNRAVRWELRLPAGAGEQRLDLTRGRISRLVLGASGLVELRLPDPYGTVPLIFTGGVGTLAVTAPPGVPLRLRLAGGAGSALTPWTADEQIPPATTLGPAVWPTARNRYALRARAAIGILALRRN</sequence>
<gene>
    <name evidence="1" type="ORF">JIG36_43470</name>
</gene>
<name>A0ABS2AT73_9ACTN</name>
<evidence type="ECO:0000313" key="1">
    <source>
        <dbReference type="EMBL" id="MBM2622384.1"/>
    </source>
</evidence>
<proteinExistence type="predicted"/>
<evidence type="ECO:0000313" key="2">
    <source>
        <dbReference type="Proteomes" id="UP000632138"/>
    </source>
</evidence>
<dbReference type="EMBL" id="JAENHP010000025">
    <property type="protein sequence ID" value="MBM2622384.1"/>
    <property type="molecule type" value="Genomic_DNA"/>
</dbReference>
<accession>A0ABS2AT73</accession>
<comment type="caution">
    <text evidence="1">The sequence shown here is derived from an EMBL/GenBank/DDBJ whole genome shotgun (WGS) entry which is preliminary data.</text>
</comment>
<reference evidence="1 2" key="1">
    <citation type="submission" date="2021-01" db="EMBL/GenBank/DDBJ databases">
        <title>Actinoplanes sp. nov. LDG1-06 isolated from lichen.</title>
        <authorList>
            <person name="Saeng-In P."/>
            <person name="Phongsopitanun W."/>
            <person name="Kanchanasin P."/>
            <person name="Yuki M."/>
            <person name="Kudo T."/>
            <person name="Ohkuma M."/>
            <person name="Tanasupawat S."/>
        </authorList>
    </citation>
    <scope>NUCLEOTIDE SEQUENCE [LARGE SCALE GENOMIC DNA]</scope>
    <source>
        <strain evidence="1 2">LDG1-06</strain>
    </source>
</reference>
<protein>
    <submittedName>
        <fullName evidence="1">Uncharacterized protein</fullName>
    </submittedName>
</protein>
<keyword evidence="2" id="KW-1185">Reference proteome</keyword>